<sequence length="326" mass="35167">MQTPRVVRVLAAWLLALLLTVVGFFVAVVVLNAGVYGPQQQVRDYFAALKEGDGGLALGILNGSVPQADAALLDGPALARGAAAVEDVRVRDPEETANGHVDVPVTYSIDGTDHTTRFTLEKTGRQWFFFSTWEFVPSTLPTVDFSVANLTEAMLNGARVALPEGRGRFASLYPVRVEGGFEGEYFTAPSKAVAVTDRSAAPKLALPAAATEELVKAVDTEIRAFLDACAAQTVFQPTNCPFNFQTSQRLAGEISWSITDYPAVRIDPHDGEWVIAPLAGSATLSTRLQDLFTGAISEVEAKRPFEFLARLRIDGSMVTVTPEIEY</sequence>
<dbReference type="RefSeq" id="WP_133403658.1">
    <property type="nucleotide sequence ID" value="NZ_SMTK01000003.1"/>
</dbReference>
<dbReference type="EMBL" id="SMTK01000003">
    <property type="protein sequence ID" value="TDK25388.1"/>
    <property type="molecule type" value="Genomic_DNA"/>
</dbReference>
<dbReference type="OrthoDB" id="3818356at2"/>
<reference evidence="1 2" key="1">
    <citation type="submission" date="2019-03" db="EMBL/GenBank/DDBJ databases">
        <title>Arthrobacter sp. nov., an bacterium isolated from biocrust in Mu Us Desert.</title>
        <authorList>
            <person name="Lixiong L."/>
        </authorList>
    </citation>
    <scope>NUCLEOTIDE SEQUENCE [LARGE SCALE GENOMIC DNA]</scope>
    <source>
        <strain evidence="1 2">SLN-3</strain>
    </source>
</reference>
<accession>A0A4R5TWC3</accession>
<name>A0A4R5TWC3_9MICC</name>
<protein>
    <submittedName>
        <fullName evidence="1">Uncharacterized protein</fullName>
    </submittedName>
</protein>
<dbReference type="Proteomes" id="UP000295411">
    <property type="component" value="Unassembled WGS sequence"/>
</dbReference>
<evidence type="ECO:0000313" key="2">
    <source>
        <dbReference type="Proteomes" id="UP000295411"/>
    </source>
</evidence>
<evidence type="ECO:0000313" key="1">
    <source>
        <dbReference type="EMBL" id="TDK25388.1"/>
    </source>
</evidence>
<dbReference type="AlphaFoldDB" id="A0A4R5TWC3"/>
<keyword evidence="2" id="KW-1185">Reference proteome</keyword>
<gene>
    <name evidence="1" type="ORF">E2F48_08960</name>
</gene>
<organism evidence="1 2">
    <name type="scientific">Arthrobacter crusticola</name>
    <dbReference type="NCBI Taxonomy" id="2547960"/>
    <lineage>
        <taxon>Bacteria</taxon>
        <taxon>Bacillati</taxon>
        <taxon>Actinomycetota</taxon>
        <taxon>Actinomycetes</taxon>
        <taxon>Micrococcales</taxon>
        <taxon>Micrococcaceae</taxon>
        <taxon>Arthrobacter</taxon>
    </lineage>
</organism>
<comment type="caution">
    <text evidence="1">The sequence shown here is derived from an EMBL/GenBank/DDBJ whole genome shotgun (WGS) entry which is preliminary data.</text>
</comment>
<proteinExistence type="predicted"/>